<accession>A0A7Y6TYY2</accession>
<dbReference type="SFLD" id="SFLDG01278">
    <property type="entry name" value="biotin_synthase_like"/>
    <property type="match status" value="1"/>
</dbReference>
<evidence type="ECO:0000256" key="1">
    <source>
        <dbReference type="ARBA" id="ARBA00004942"/>
    </source>
</evidence>
<keyword evidence="11 13" id="KW-0411">Iron-sulfur</keyword>
<organism evidence="17 18">
    <name type="scientific">Piscinibacter koreensis</name>
    <dbReference type="NCBI Taxonomy" id="2742824"/>
    <lineage>
        <taxon>Bacteria</taxon>
        <taxon>Pseudomonadati</taxon>
        <taxon>Pseudomonadota</taxon>
        <taxon>Betaproteobacteria</taxon>
        <taxon>Burkholderiales</taxon>
        <taxon>Sphaerotilaceae</taxon>
        <taxon>Piscinibacter</taxon>
    </lineage>
</organism>
<sequence length="343" mass="37126">MSEPKDVVEQAVQWLPPRRETGGAAAGAPTGADSERWSVDRVEALFDLPFADLIHRAQQVHREHFDANEVQLSTLLSIKTGGCPEDCGYCPQSVHFDTGVAAGKLLDVGEVTAAARAAREQGASRFCMGAAWREPKDRDIEKVAELVRAVKAEGLEACCTLGMLSEGQADALKNAGLDYYNHNLDTAPEAYGRIISTRTYDDRLRTLERVRDAGIGVCCGGIVGMGESQRERAGLVAQVANLDPYPESVPINQLVRVEGTPLAEAEALDPLEFVRTIAVARITMPRARVRLSAGRREMSDAVQALCFLAGANSIFYGDKLLTTGNPDWEADQRLLGTLGIRTC</sequence>
<evidence type="ECO:0000256" key="13">
    <source>
        <dbReference type="HAMAP-Rule" id="MF_01694"/>
    </source>
</evidence>
<comment type="cofactor">
    <cofactor evidence="13">
        <name>[2Fe-2S] cluster</name>
        <dbReference type="ChEBI" id="CHEBI:190135"/>
    </cofactor>
    <text evidence="13">Binds 1 [2Fe-2S] cluster. The cluster is coordinated with 3 cysteines and 1 arginine.</text>
</comment>
<dbReference type="EC" id="2.8.1.6" evidence="3 13"/>
<dbReference type="Gene3D" id="3.20.20.70">
    <property type="entry name" value="Aldolase class I"/>
    <property type="match status" value="1"/>
</dbReference>
<keyword evidence="7 13" id="KW-0001">2Fe-2S</keyword>
<gene>
    <name evidence="13 17" type="primary">bioB</name>
    <name evidence="17" type="ORF">HQN59_22800</name>
</gene>
<dbReference type="SMART" id="SM00876">
    <property type="entry name" value="BATS"/>
    <property type="match status" value="1"/>
</dbReference>
<evidence type="ECO:0000256" key="15">
    <source>
        <dbReference type="SAM" id="MobiDB-lite"/>
    </source>
</evidence>
<evidence type="ECO:0000256" key="14">
    <source>
        <dbReference type="PIRSR" id="PIRSR001619-1"/>
    </source>
</evidence>
<feature type="domain" description="Radical SAM core" evidence="16">
    <location>
        <begin position="68"/>
        <end position="286"/>
    </location>
</feature>
<evidence type="ECO:0000313" key="17">
    <source>
        <dbReference type="EMBL" id="NUZ08582.1"/>
    </source>
</evidence>
<dbReference type="InterPro" id="IPR013785">
    <property type="entry name" value="Aldolase_TIM"/>
</dbReference>
<dbReference type="CDD" id="cd01335">
    <property type="entry name" value="Radical_SAM"/>
    <property type="match status" value="1"/>
</dbReference>
<feature type="binding site" evidence="13 14">
    <location>
        <position position="83"/>
    </location>
    <ligand>
        <name>[4Fe-4S] cluster</name>
        <dbReference type="ChEBI" id="CHEBI:49883"/>
        <note>4Fe-4S-S-AdoMet</note>
    </ligand>
</feature>
<evidence type="ECO:0000256" key="2">
    <source>
        <dbReference type="ARBA" id="ARBA00010765"/>
    </source>
</evidence>
<dbReference type="InterPro" id="IPR058240">
    <property type="entry name" value="rSAM_sf"/>
</dbReference>
<dbReference type="RefSeq" id="WP_176071442.1">
    <property type="nucleotide sequence ID" value="NZ_JABWMJ010000014.1"/>
</dbReference>
<dbReference type="InterPro" id="IPR007197">
    <property type="entry name" value="rSAM"/>
</dbReference>
<comment type="similarity">
    <text evidence="2 13">Belongs to the radical SAM superfamily. Biotin synthase family.</text>
</comment>
<dbReference type="Pfam" id="PF06968">
    <property type="entry name" value="BATS"/>
    <property type="match status" value="1"/>
</dbReference>
<dbReference type="InterPro" id="IPR024177">
    <property type="entry name" value="Biotin_synthase"/>
</dbReference>
<evidence type="ECO:0000256" key="6">
    <source>
        <dbReference type="ARBA" id="ARBA00022691"/>
    </source>
</evidence>
<dbReference type="HAMAP" id="MF_01694">
    <property type="entry name" value="BioB"/>
    <property type="match status" value="1"/>
</dbReference>
<proteinExistence type="inferred from homology"/>
<dbReference type="PANTHER" id="PTHR22976">
    <property type="entry name" value="BIOTIN SYNTHASE"/>
    <property type="match status" value="1"/>
</dbReference>
<evidence type="ECO:0000256" key="9">
    <source>
        <dbReference type="ARBA" id="ARBA00022756"/>
    </source>
</evidence>
<feature type="binding site" evidence="13 14">
    <location>
        <position position="127"/>
    </location>
    <ligand>
        <name>[2Fe-2S] cluster</name>
        <dbReference type="ChEBI" id="CHEBI:190135"/>
    </ligand>
</feature>
<keyword evidence="10 13" id="KW-0408">Iron</keyword>
<keyword evidence="4 13" id="KW-0004">4Fe-4S</keyword>
<feature type="binding site" evidence="13 14">
    <location>
        <position position="158"/>
    </location>
    <ligand>
        <name>[2Fe-2S] cluster</name>
        <dbReference type="ChEBI" id="CHEBI:190135"/>
    </ligand>
</feature>
<dbReference type="PROSITE" id="PS51918">
    <property type="entry name" value="RADICAL_SAM"/>
    <property type="match status" value="1"/>
</dbReference>
<dbReference type="SFLD" id="SFLDF00272">
    <property type="entry name" value="biotin_synthase"/>
    <property type="match status" value="1"/>
</dbReference>
<keyword evidence="5 13" id="KW-0808">Transferase</keyword>
<comment type="subunit">
    <text evidence="13">Homodimer.</text>
</comment>
<dbReference type="Proteomes" id="UP000529637">
    <property type="component" value="Unassembled WGS sequence"/>
</dbReference>
<dbReference type="SFLD" id="SFLDS00029">
    <property type="entry name" value="Radical_SAM"/>
    <property type="match status" value="1"/>
</dbReference>
<dbReference type="AlphaFoldDB" id="A0A7Y6TYY2"/>
<dbReference type="EMBL" id="JABWMJ010000014">
    <property type="protein sequence ID" value="NUZ08582.1"/>
    <property type="molecule type" value="Genomic_DNA"/>
</dbReference>
<dbReference type="FunFam" id="3.20.20.70:FF:000011">
    <property type="entry name" value="Biotin synthase"/>
    <property type="match status" value="1"/>
</dbReference>
<dbReference type="NCBIfam" id="TIGR00433">
    <property type="entry name" value="bioB"/>
    <property type="match status" value="1"/>
</dbReference>
<dbReference type="Pfam" id="PF04055">
    <property type="entry name" value="Radical_SAM"/>
    <property type="match status" value="1"/>
</dbReference>
<feature type="binding site" evidence="13 14">
    <location>
        <position position="90"/>
    </location>
    <ligand>
        <name>[4Fe-4S] cluster</name>
        <dbReference type="ChEBI" id="CHEBI:49883"/>
        <note>4Fe-4S-S-AdoMet</note>
    </ligand>
</feature>
<feature type="binding site" evidence="13 14">
    <location>
        <position position="218"/>
    </location>
    <ligand>
        <name>[2Fe-2S] cluster</name>
        <dbReference type="ChEBI" id="CHEBI:190135"/>
    </ligand>
</feature>
<dbReference type="InterPro" id="IPR010722">
    <property type="entry name" value="BATS_dom"/>
</dbReference>
<evidence type="ECO:0000256" key="10">
    <source>
        <dbReference type="ARBA" id="ARBA00023004"/>
    </source>
</evidence>
<comment type="cofactor">
    <cofactor evidence="14">
        <name>[2Fe-2S] cluster</name>
        <dbReference type="ChEBI" id="CHEBI:190135"/>
    </cofactor>
    <text evidence="14">Binds 1 [2Fe-2S] cluster. The cluster is coordinated with 3 cysteines and 1 arginine.</text>
</comment>
<dbReference type="SMART" id="SM00729">
    <property type="entry name" value="Elp3"/>
    <property type="match status" value="1"/>
</dbReference>
<evidence type="ECO:0000256" key="7">
    <source>
        <dbReference type="ARBA" id="ARBA00022714"/>
    </source>
</evidence>
<evidence type="ECO:0000256" key="8">
    <source>
        <dbReference type="ARBA" id="ARBA00022723"/>
    </source>
</evidence>
<comment type="pathway">
    <text evidence="1 13">Cofactor biosynthesis; biotin biosynthesis; biotin from 7,8-diaminononanoate: step 2/2.</text>
</comment>
<keyword evidence="18" id="KW-1185">Reference proteome</keyword>
<dbReference type="SFLD" id="SFLDG01060">
    <property type="entry name" value="BATS_domain_containing"/>
    <property type="match status" value="1"/>
</dbReference>
<evidence type="ECO:0000256" key="5">
    <source>
        <dbReference type="ARBA" id="ARBA00022679"/>
    </source>
</evidence>
<evidence type="ECO:0000259" key="16">
    <source>
        <dbReference type="PROSITE" id="PS51918"/>
    </source>
</evidence>
<comment type="caution">
    <text evidence="17">The sequence shown here is derived from an EMBL/GenBank/DDBJ whole genome shotgun (WGS) entry which is preliminary data.</text>
</comment>
<feature type="binding site" evidence="13 14">
    <location>
        <position position="290"/>
    </location>
    <ligand>
        <name>[2Fe-2S] cluster</name>
        <dbReference type="ChEBI" id="CHEBI:190135"/>
    </ligand>
</feature>
<dbReference type="GO" id="GO:0051539">
    <property type="term" value="F:4 iron, 4 sulfur cluster binding"/>
    <property type="evidence" value="ECO:0007669"/>
    <property type="project" value="UniProtKB-KW"/>
</dbReference>
<dbReference type="InterPro" id="IPR002684">
    <property type="entry name" value="Biotin_synth/BioAB"/>
</dbReference>
<keyword evidence="9 13" id="KW-0093">Biotin biosynthesis</keyword>
<feature type="region of interest" description="Disordered" evidence="15">
    <location>
        <begin position="15"/>
        <end position="34"/>
    </location>
</feature>
<feature type="binding site" evidence="13 14">
    <location>
        <position position="87"/>
    </location>
    <ligand>
        <name>[4Fe-4S] cluster</name>
        <dbReference type="ChEBI" id="CHEBI:49883"/>
        <note>4Fe-4S-S-AdoMet</note>
    </ligand>
</feature>
<protein>
    <recommendedName>
        <fullName evidence="3 13">Biotin synthase</fullName>
        <ecNumber evidence="3 13">2.8.1.6</ecNumber>
    </recommendedName>
</protein>
<feature type="compositionally biased region" description="Low complexity" evidence="15">
    <location>
        <begin position="22"/>
        <end position="32"/>
    </location>
</feature>
<evidence type="ECO:0000256" key="3">
    <source>
        <dbReference type="ARBA" id="ARBA00012236"/>
    </source>
</evidence>
<evidence type="ECO:0000256" key="12">
    <source>
        <dbReference type="ARBA" id="ARBA00051157"/>
    </source>
</evidence>
<evidence type="ECO:0000313" key="18">
    <source>
        <dbReference type="Proteomes" id="UP000529637"/>
    </source>
</evidence>
<name>A0A7Y6TYY2_9BURK</name>
<comment type="cofactor">
    <cofactor evidence="13 14">
        <name>[4Fe-4S] cluster</name>
        <dbReference type="ChEBI" id="CHEBI:49883"/>
    </cofactor>
    <text evidence="13 14">Binds 1 [4Fe-4S] cluster. The cluster is coordinated with 3 cysteines and an exchangeable S-adenosyl-L-methionine.</text>
</comment>
<evidence type="ECO:0000256" key="4">
    <source>
        <dbReference type="ARBA" id="ARBA00022485"/>
    </source>
</evidence>
<dbReference type="GO" id="GO:0051537">
    <property type="term" value="F:2 iron, 2 sulfur cluster binding"/>
    <property type="evidence" value="ECO:0007669"/>
    <property type="project" value="UniProtKB-KW"/>
</dbReference>
<dbReference type="GO" id="GO:0009102">
    <property type="term" value="P:biotin biosynthetic process"/>
    <property type="evidence" value="ECO:0007669"/>
    <property type="project" value="UniProtKB-UniRule"/>
</dbReference>
<dbReference type="InterPro" id="IPR006638">
    <property type="entry name" value="Elp3/MiaA/NifB-like_rSAM"/>
</dbReference>
<comment type="catalytic activity">
    <reaction evidence="12 13">
        <text>(4R,5S)-dethiobiotin + (sulfur carrier)-SH + 2 reduced [2Fe-2S]-[ferredoxin] + 2 S-adenosyl-L-methionine = (sulfur carrier)-H + biotin + 2 5'-deoxyadenosine + 2 L-methionine + 2 oxidized [2Fe-2S]-[ferredoxin]</text>
        <dbReference type="Rhea" id="RHEA:22060"/>
        <dbReference type="Rhea" id="RHEA-COMP:10000"/>
        <dbReference type="Rhea" id="RHEA-COMP:10001"/>
        <dbReference type="Rhea" id="RHEA-COMP:14737"/>
        <dbReference type="Rhea" id="RHEA-COMP:14739"/>
        <dbReference type="ChEBI" id="CHEBI:17319"/>
        <dbReference type="ChEBI" id="CHEBI:29917"/>
        <dbReference type="ChEBI" id="CHEBI:33737"/>
        <dbReference type="ChEBI" id="CHEBI:33738"/>
        <dbReference type="ChEBI" id="CHEBI:57586"/>
        <dbReference type="ChEBI" id="CHEBI:57844"/>
        <dbReference type="ChEBI" id="CHEBI:59789"/>
        <dbReference type="ChEBI" id="CHEBI:64428"/>
        <dbReference type="ChEBI" id="CHEBI:149473"/>
        <dbReference type="EC" id="2.8.1.6"/>
    </reaction>
</comment>
<dbReference type="UniPathway" id="UPA00078">
    <property type="reaction ID" value="UER00162"/>
</dbReference>
<dbReference type="GO" id="GO:0005506">
    <property type="term" value="F:iron ion binding"/>
    <property type="evidence" value="ECO:0007669"/>
    <property type="project" value="UniProtKB-UniRule"/>
</dbReference>
<keyword evidence="8 13" id="KW-0479">Metal-binding</keyword>
<keyword evidence="6 13" id="KW-0949">S-adenosyl-L-methionine</keyword>
<dbReference type="PANTHER" id="PTHR22976:SF2">
    <property type="entry name" value="BIOTIN SYNTHASE, MITOCHONDRIAL"/>
    <property type="match status" value="1"/>
</dbReference>
<dbReference type="SUPFAM" id="SSF102114">
    <property type="entry name" value="Radical SAM enzymes"/>
    <property type="match status" value="1"/>
</dbReference>
<evidence type="ECO:0000256" key="11">
    <source>
        <dbReference type="ARBA" id="ARBA00023014"/>
    </source>
</evidence>
<dbReference type="PIRSF" id="PIRSF001619">
    <property type="entry name" value="Biotin_synth"/>
    <property type="match status" value="1"/>
</dbReference>
<dbReference type="GO" id="GO:0004076">
    <property type="term" value="F:biotin synthase activity"/>
    <property type="evidence" value="ECO:0007669"/>
    <property type="project" value="UniProtKB-UniRule"/>
</dbReference>
<comment type="function">
    <text evidence="13">Catalyzes the conversion of dethiobiotin (DTB) to biotin by the insertion of a sulfur atom into dethiobiotin via a radical-based mechanism.</text>
</comment>
<reference evidence="17 18" key="1">
    <citation type="submission" date="2020-06" db="EMBL/GenBank/DDBJ databases">
        <title>Schlegella sp. ID0723 isolated from air conditioner.</title>
        <authorList>
            <person name="Kim D.Y."/>
            <person name="Kim D.-U."/>
        </authorList>
    </citation>
    <scope>NUCLEOTIDE SEQUENCE [LARGE SCALE GENOMIC DNA]</scope>
    <source>
        <strain evidence="17 18">ID0723</strain>
    </source>
</reference>